<dbReference type="NCBIfam" id="NF004981">
    <property type="entry name" value="PRK06361.1"/>
    <property type="match status" value="1"/>
</dbReference>
<dbReference type="PANTHER" id="PTHR36928">
    <property type="entry name" value="PHOSPHATASE YCDX-RELATED"/>
    <property type="match status" value="1"/>
</dbReference>
<name>A0AAX3BC28_9SPIR</name>
<dbReference type="AlphaFoldDB" id="A0AAX3BC28"/>
<dbReference type="GO" id="GO:0008270">
    <property type="term" value="F:zinc ion binding"/>
    <property type="evidence" value="ECO:0007669"/>
    <property type="project" value="TreeGrafter"/>
</dbReference>
<dbReference type="GO" id="GO:0042578">
    <property type="term" value="F:phosphoric ester hydrolase activity"/>
    <property type="evidence" value="ECO:0007669"/>
    <property type="project" value="TreeGrafter"/>
</dbReference>
<dbReference type="KEGG" id="taqu:KDW03_10360"/>
<dbReference type="Proteomes" id="UP001056539">
    <property type="component" value="Chromosome"/>
</dbReference>
<dbReference type="PANTHER" id="PTHR36928:SF1">
    <property type="entry name" value="PHOSPHATASE YCDX-RELATED"/>
    <property type="match status" value="1"/>
</dbReference>
<sequence length="222" mass="24149">MKLVDLHSHTLWSDGTLIPSEHVRRAIVKNYEALAITDHADATNIEILCREVVPFARRMNEKQGDIVVLAGIELTHVLPEEIKDLTEYARAQGIHVVVMHGETIVEPVRPGTNRAAILAGVDILAHPGIIAEEDVALAAERGVALEISYRKGNCLGNGRVVTLAKKYKAPLVINSDAHDVGDFLTPELWEAVGRGAGLTDEDIVCVRAYTRELVSRAIKGAS</sequence>
<dbReference type="InterPro" id="IPR003141">
    <property type="entry name" value="Pol/His_phosphatase_N"/>
</dbReference>
<dbReference type="InterPro" id="IPR050243">
    <property type="entry name" value="PHP_phosphatase"/>
</dbReference>
<dbReference type="InterPro" id="IPR016195">
    <property type="entry name" value="Pol/histidinol_Pase-like"/>
</dbReference>
<proteinExistence type="predicted"/>
<reference evidence="2" key="1">
    <citation type="submission" date="2021-04" db="EMBL/GenBank/DDBJ databases">
        <authorList>
            <person name="Postec A."/>
        </authorList>
    </citation>
    <scope>NUCLEOTIDE SEQUENCE</scope>
    <source>
        <strain evidence="2">F1F22</strain>
    </source>
</reference>
<dbReference type="SMART" id="SM00481">
    <property type="entry name" value="POLIIIAc"/>
    <property type="match status" value="1"/>
</dbReference>
<protein>
    <submittedName>
        <fullName evidence="2">Histidinol phosphate phosphatase domain-containing protein</fullName>
    </submittedName>
</protein>
<dbReference type="GO" id="GO:0005829">
    <property type="term" value="C:cytosol"/>
    <property type="evidence" value="ECO:0007669"/>
    <property type="project" value="TreeGrafter"/>
</dbReference>
<organism evidence="2 3">
    <name type="scientific">Thermospira aquatica</name>
    <dbReference type="NCBI Taxonomy" id="2828656"/>
    <lineage>
        <taxon>Bacteria</taxon>
        <taxon>Pseudomonadati</taxon>
        <taxon>Spirochaetota</taxon>
        <taxon>Spirochaetia</taxon>
        <taxon>Brevinematales</taxon>
        <taxon>Thermospiraceae</taxon>
        <taxon>Thermospira</taxon>
    </lineage>
</organism>
<dbReference type="EMBL" id="CP073355">
    <property type="protein sequence ID" value="URA09872.1"/>
    <property type="molecule type" value="Genomic_DNA"/>
</dbReference>
<dbReference type="RefSeq" id="WP_271435004.1">
    <property type="nucleotide sequence ID" value="NZ_CP073355.1"/>
</dbReference>
<gene>
    <name evidence="2" type="ORF">KDW03_10360</name>
</gene>
<dbReference type="InterPro" id="IPR004013">
    <property type="entry name" value="PHP_dom"/>
</dbReference>
<feature type="domain" description="Polymerase/histidinol phosphatase N-terminal" evidence="1">
    <location>
        <begin position="4"/>
        <end position="78"/>
    </location>
</feature>
<dbReference type="Pfam" id="PF02811">
    <property type="entry name" value="PHP"/>
    <property type="match status" value="1"/>
</dbReference>
<evidence type="ECO:0000259" key="1">
    <source>
        <dbReference type="SMART" id="SM00481"/>
    </source>
</evidence>
<evidence type="ECO:0000313" key="3">
    <source>
        <dbReference type="Proteomes" id="UP001056539"/>
    </source>
</evidence>
<dbReference type="SUPFAM" id="SSF89550">
    <property type="entry name" value="PHP domain-like"/>
    <property type="match status" value="1"/>
</dbReference>
<keyword evidence="3" id="KW-1185">Reference proteome</keyword>
<evidence type="ECO:0000313" key="2">
    <source>
        <dbReference type="EMBL" id="URA09872.1"/>
    </source>
</evidence>
<reference evidence="2" key="2">
    <citation type="submission" date="2022-06" db="EMBL/GenBank/DDBJ databases">
        <title>Thermospira aquatica gen. nov., sp. nov.</title>
        <authorList>
            <person name="Ben Ali Gam Z."/>
            <person name="Labat M."/>
        </authorList>
    </citation>
    <scope>NUCLEOTIDE SEQUENCE</scope>
    <source>
        <strain evidence="2">F1F22</strain>
    </source>
</reference>
<dbReference type="Gene3D" id="3.20.20.140">
    <property type="entry name" value="Metal-dependent hydrolases"/>
    <property type="match status" value="1"/>
</dbReference>
<accession>A0AAX3BC28</accession>